<gene>
    <name evidence="8" type="ORF">HAU20_06425</name>
    <name evidence="7" type="ORF">HAU43_04620</name>
</gene>
<evidence type="ECO:0000256" key="4">
    <source>
        <dbReference type="ARBA" id="ARBA00023136"/>
    </source>
</evidence>
<evidence type="ECO:0000313" key="8">
    <source>
        <dbReference type="EMBL" id="MBJ7639023.1"/>
    </source>
</evidence>
<dbReference type="PANTHER" id="PTHR43077:SF5">
    <property type="entry name" value="PHAGE INFECTION PROTEIN"/>
    <property type="match status" value="1"/>
</dbReference>
<dbReference type="NCBIfam" id="TIGR03061">
    <property type="entry name" value="pip_yhgE_Nterm"/>
    <property type="match status" value="1"/>
</dbReference>
<keyword evidence="9" id="KW-1185">Reference proteome</keyword>
<feature type="transmembrane region" description="Helical" evidence="5">
    <location>
        <begin position="649"/>
        <end position="668"/>
    </location>
</feature>
<dbReference type="AlphaFoldDB" id="A0A4Z0RQ14"/>
<dbReference type="Proteomes" id="UP000728106">
    <property type="component" value="Unassembled WGS sequence"/>
</dbReference>
<evidence type="ECO:0000256" key="5">
    <source>
        <dbReference type="SAM" id="Phobius"/>
    </source>
</evidence>
<protein>
    <submittedName>
        <fullName evidence="8">YhgE/Pip domain-containing protein</fullName>
    </submittedName>
</protein>
<dbReference type="InterPro" id="IPR051328">
    <property type="entry name" value="T7SS_ABC-Transporter"/>
</dbReference>
<evidence type="ECO:0000256" key="1">
    <source>
        <dbReference type="ARBA" id="ARBA00004141"/>
    </source>
</evidence>
<feature type="transmembrane region" description="Helical" evidence="5">
    <location>
        <begin position="592"/>
        <end position="613"/>
    </location>
</feature>
<comment type="subcellular location">
    <subcellularLocation>
        <location evidence="1">Membrane</location>
        <topology evidence="1">Multi-pass membrane protein</topology>
    </subcellularLocation>
</comment>
<dbReference type="InterPro" id="IPR013525">
    <property type="entry name" value="ABC2_TM"/>
</dbReference>
<sequence>MFKAEWGYFKEHKFYIVVMIGLLVLPSIYAVVFLSSLWNPYQKVSDLPVVVVNKDKAYTVDKQKLSVGKDLASELKKSDAMDFTVLNEKKANKGISDGKYYMKITIPKDFSKNATSLLADKPKKMVLHYEISSGHSFIAGKMAETAAEGIVAQVAGEVTETYAKQLVKAVKKVGAGVNDAAKANKALSDGSLELEDGNKTITTNLGTLTDGATDFENGTKTLDEGVTQLSDGATTLTGGVATYTSGVSQAYDGSKEVSDGLSQLNDKLGTAAVNQDLADVEATLADVQTKADELLAGMPKPEHLEDAKQVVAQIKAQKEILADAQKNDQQELAKLINGLNELDDNQKQVVLQAIEKQQSNSAMTQKLSALQTDFDNLEAKLQPVLDKAQEKLDSAAQLHDKVQTIAENDLANGIEQIREASAAITELTDGSNQVTAGLGELNQNSATLLSGSQQLSGGLTTVKSNVPALISGADQIRSGSSQLADGSKTLGDGLVQIQGGNATLAEKLGEVGKATSGFHATKTLYNQVATPVKAVETEKDHVKNNGTGMTPYMLSVGLYVGMLAFNLMMGMGEPRKKPESELGWFASKMSVLVFYSVLAATIVYGLAVTVLGLDPIHPWATYGMTVMTSLTFGAIVTALNLWLDKPGAFLAVVFLVLQLSGSAGTYPIQLTSGFFKWLHPYLPMTYTVDGFRESIMIGGSVWPQVGVLLGITAVFTIIMYLYYAARMRNFTMMSDLEEL</sequence>
<dbReference type="EMBL" id="JAAOCX010000004">
    <property type="protein sequence ID" value="MBJ7632373.1"/>
    <property type="molecule type" value="Genomic_DNA"/>
</dbReference>
<dbReference type="InterPro" id="IPR023908">
    <property type="entry name" value="xxxLxxG_rpt"/>
</dbReference>
<dbReference type="Pfam" id="PF12698">
    <property type="entry name" value="ABC2_membrane_3"/>
    <property type="match status" value="1"/>
</dbReference>
<dbReference type="RefSeq" id="WP_135387665.1">
    <property type="nucleotide sequence ID" value="NZ_CP027563.1"/>
</dbReference>
<feature type="transmembrane region" description="Helical" evidence="5">
    <location>
        <begin position="12"/>
        <end position="38"/>
    </location>
</feature>
<organism evidence="8 9">
    <name type="scientific">Weissella confusa</name>
    <name type="common">Lactobacillus confusus</name>
    <dbReference type="NCBI Taxonomy" id="1583"/>
    <lineage>
        <taxon>Bacteria</taxon>
        <taxon>Bacillati</taxon>
        <taxon>Bacillota</taxon>
        <taxon>Bacilli</taxon>
        <taxon>Lactobacillales</taxon>
        <taxon>Lactobacillaceae</taxon>
        <taxon>Weissella</taxon>
    </lineage>
</organism>
<evidence type="ECO:0000256" key="2">
    <source>
        <dbReference type="ARBA" id="ARBA00022692"/>
    </source>
</evidence>
<dbReference type="Gene3D" id="1.10.287.950">
    <property type="entry name" value="Methyl-accepting chemotaxis protein"/>
    <property type="match status" value="1"/>
</dbReference>
<reference evidence="8 9" key="2">
    <citation type="journal article" date="2021" name="Int. J. Food Microbiol.">
        <title>Safety demonstration of a microbial species for use in the food chain: Weissella confusa.</title>
        <authorList>
            <person name="Bourdichon F."/>
            <person name="Patrone V."/>
            <person name="Fontana A."/>
            <person name="Milani G."/>
            <person name="Morelli L."/>
        </authorList>
    </citation>
    <scope>NUCLEOTIDE SEQUENCE [LARGE SCALE GENOMIC DNA]</scope>
    <source>
        <strain evidence="7">CCUG 30943</strain>
        <strain evidence="8 9">CCUG 43002</strain>
    </source>
</reference>
<keyword evidence="3 5" id="KW-1133">Transmembrane helix</keyword>
<dbReference type="Proteomes" id="UP000808038">
    <property type="component" value="Unassembled WGS sequence"/>
</dbReference>
<dbReference type="GeneID" id="57977973"/>
<evidence type="ECO:0000256" key="3">
    <source>
        <dbReference type="ARBA" id="ARBA00022989"/>
    </source>
</evidence>
<dbReference type="GO" id="GO:0016020">
    <property type="term" value="C:membrane"/>
    <property type="evidence" value="ECO:0007669"/>
    <property type="project" value="UniProtKB-SubCell"/>
</dbReference>
<keyword evidence="4 5" id="KW-0472">Membrane</keyword>
<dbReference type="GO" id="GO:0140359">
    <property type="term" value="F:ABC-type transporter activity"/>
    <property type="evidence" value="ECO:0007669"/>
    <property type="project" value="InterPro"/>
</dbReference>
<keyword evidence="2 5" id="KW-0812">Transmembrane</keyword>
<dbReference type="Gene3D" id="3.40.1710.10">
    <property type="entry name" value="abc type-2 transporter like domain"/>
    <property type="match status" value="1"/>
</dbReference>
<proteinExistence type="predicted"/>
<feature type="transmembrane region" description="Helical" evidence="5">
    <location>
        <begin position="552"/>
        <end position="571"/>
    </location>
</feature>
<dbReference type="NCBIfam" id="TIGR03057">
    <property type="entry name" value="xxxLxxG_by_4"/>
    <property type="match status" value="2"/>
</dbReference>
<dbReference type="InterPro" id="IPR017500">
    <property type="entry name" value="Phage_infect_YhgE_N"/>
</dbReference>
<accession>A0A4Z0RQ14</accession>
<reference evidence="8" key="1">
    <citation type="submission" date="2020-02" db="EMBL/GenBank/DDBJ databases">
        <authorList>
            <person name="Fontana A."/>
            <person name="Patrone V."/>
            <person name="Morelli L."/>
        </authorList>
    </citation>
    <scope>NUCLEOTIDE SEQUENCE</scope>
    <source>
        <strain evidence="7">CCUG 30943</strain>
        <strain evidence="8">CCUG 43002</strain>
    </source>
</reference>
<dbReference type="PANTHER" id="PTHR43077">
    <property type="entry name" value="TRANSPORT PERMEASE YVFS-RELATED"/>
    <property type="match status" value="1"/>
</dbReference>
<dbReference type="EMBL" id="JAAOCP010000006">
    <property type="protein sequence ID" value="MBJ7639023.1"/>
    <property type="molecule type" value="Genomic_DNA"/>
</dbReference>
<name>A0A4Z0RQ14_WEICO</name>
<evidence type="ECO:0000313" key="7">
    <source>
        <dbReference type="EMBL" id="MBJ7632373.1"/>
    </source>
</evidence>
<dbReference type="NCBIfam" id="TIGR03062">
    <property type="entry name" value="pip_yhgE_Cterm"/>
    <property type="match status" value="1"/>
</dbReference>
<feature type="domain" description="ABC-2 type transporter transmembrane" evidence="6">
    <location>
        <begin position="20"/>
        <end position="720"/>
    </location>
</feature>
<feature type="transmembrane region" description="Helical" evidence="5">
    <location>
        <begin position="701"/>
        <end position="723"/>
    </location>
</feature>
<comment type="caution">
    <text evidence="8">The sequence shown here is derived from an EMBL/GenBank/DDBJ whole genome shotgun (WGS) entry which is preliminary data.</text>
</comment>
<dbReference type="InterPro" id="IPR017501">
    <property type="entry name" value="Phage_infect_YhgE_C"/>
</dbReference>
<evidence type="ECO:0000313" key="9">
    <source>
        <dbReference type="Proteomes" id="UP000728106"/>
    </source>
</evidence>
<evidence type="ECO:0000259" key="6">
    <source>
        <dbReference type="Pfam" id="PF12698"/>
    </source>
</evidence>
<feature type="transmembrane region" description="Helical" evidence="5">
    <location>
        <begin position="619"/>
        <end position="642"/>
    </location>
</feature>